<evidence type="ECO:0000313" key="1">
    <source>
        <dbReference type="EMBL" id="QOR73503.1"/>
    </source>
</evidence>
<evidence type="ECO:0000313" key="2">
    <source>
        <dbReference type="Proteomes" id="UP000593605"/>
    </source>
</evidence>
<dbReference type="AlphaFoldDB" id="A0A7M1T3L4"/>
<dbReference type="EMBL" id="CP063145">
    <property type="protein sequence ID" value="QOR73503.1"/>
    <property type="molecule type" value="Genomic_DNA"/>
</dbReference>
<dbReference type="Proteomes" id="UP000593605">
    <property type="component" value="Chromosome"/>
</dbReference>
<protein>
    <submittedName>
        <fullName evidence="1">Uncharacterized protein</fullName>
    </submittedName>
</protein>
<dbReference type="KEGG" id="civ:IMZ16_08220"/>
<name>A0A7M1T3L4_9FLAO</name>
<sequence>MIRIFGREYPVKTLETPGLAGLSISTEELNDALMLNGNYASEEARLIDEQIFYYVPQEVFAKSDEEIIVFIKRNI</sequence>
<proteinExistence type="predicted"/>
<organism evidence="1 2">
    <name type="scientific">Cruoricaptor ignavus</name>
    <dbReference type="NCBI Taxonomy" id="1118202"/>
    <lineage>
        <taxon>Bacteria</taxon>
        <taxon>Pseudomonadati</taxon>
        <taxon>Bacteroidota</taxon>
        <taxon>Flavobacteriia</taxon>
        <taxon>Flavobacteriales</taxon>
        <taxon>Weeksellaceae</taxon>
        <taxon>Cruoricaptor</taxon>
    </lineage>
</organism>
<gene>
    <name evidence="1" type="ORF">IMZ16_08220</name>
</gene>
<dbReference type="RefSeq" id="WP_193439646.1">
    <property type="nucleotide sequence ID" value="NZ_CP063145.1"/>
</dbReference>
<accession>A0A7M1T3L4</accession>
<reference evidence="1 2" key="1">
    <citation type="submission" date="2020-10" db="EMBL/GenBank/DDBJ databases">
        <title>Complete genome of Cruoricapor ignavus strain M1214 isolated from the blood culture of a febrile patient.</title>
        <authorList>
            <person name="Guglielmino C.J.D."/>
        </authorList>
    </citation>
    <scope>NUCLEOTIDE SEQUENCE [LARGE SCALE GENOMIC DNA]</scope>
    <source>
        <strain evidence="1 2">M1214</strain>
    </source>
</reference>